<reference evidence="16" key="1">
    <citation type="submission" date="2021-03" db="EMBL/GenBank/DDBJ databases">
        <title>Draft genome sequence of rust myrtle Austropuccinia psidii MF-1, a brazilian biotype.</title>
        <authorList>
            <person name="Quecine M.C."/>
            <person name="Pachon D.M.R."/>
            <person name="Bonatelli M.L."/>
            <person name="Correr F.H."/>
            <person name="Franceschini L.M."/>
            <person name="Leite T.F."/>
            <person name="Margarido G.R.A."/>
            <person name="Almeida C.A."/>
            <person name="Ferrarezi J.A."/>
            <person name="Labate C.A."/>
        </authorList>
    </citation>
    <scope>NUCLEOTIDE SEQUENCE</scope>
    <source>
        <strain evidence="16">MF-1</strain>
    </source>
</reference>
<evidence type="ECO:0000256" key="6">
    <source>
        <dbReference type="ARBA" id="ARBA00022801"/>
    </source>
</evidence>
<evidence type="ECO:0000313" key="17">
    <source>
        <dbReference type="Proteomes" id="UP000765509"/>
    </source>
</evidence>
<protein>
    <recommendedName>
        <fullName evidence="15">Integrase catalytic domain-containing protein</fullName>
    </recommendedName>
</protein>
<evidence type="ECO:0000256" key="9">
    <source>
        <dbReference type="ARBA" id="ARBA00022908"/>
    </source>
</evidence>
<dbReference type="GO" id="GO:0004519">
    <property type="term" value="F:endonuclease activity"/>
    <property type="evidence" value="ECO:0007669"/>
    <property type="project" value="UniProtKB-KW"/>
</dbReference>
<keyword evidence="2" id="KW-0548">Nucleotidyltransferase</keyword>
<keyword evidence="17" id="KW-1185">Reference proteome</keyword>
<evidence type="ECO:0000256" key="4">
    <source>
        <dbReference type="ARBA" id="ARBA00022723"/>
    </source>
</evidence>
<dbReference type="GO" id="GO:0003723">
    <property type="term" value="F:RNA binding"/>
    <property type="evidence" value="ECO:0007669"/>
    <property type="project" value="UniProtKB-KW"/>
</dbReference>
<comment type="caution">
    <text evidence="16">The sequence shown here is derived from an EMBL/GenBank/DDBJ whole genome shotgun (WGS) entry which is preliminary data.</text>
</comment>
<name>A0A9Q3CGM3_9BASI</name>
<dbReference type="AlphaFoldDB" id="A0A9Q3CGM3"/>
<keyword evidence="1" id="KW-0815">Transposition</keyword>
<evidence type="ECO:0000313" key="16">
    <source>
        <dbReference type="EMBL" id="MBW0482316.1"/>
    </source>
</evidence>
<keyword evidence="8" id="KW-0694">RNA-binding</keyword>
<dbReference type="GO" id="GO:0016787">
    <property type="term" value="F:hydrolase activity"/>
    <property type="evidence" value="ECO:0007669"/>
    <property type="project" value="UniProtKB-KW"/>
</dbReference>
<dbReference type="GO" id="GO:0003887">
    <property type="term" value="F:DNA-directed DNA polymerase activity"/>
    <property type="evidence" value="ECO:0007669"/>
    <property type="project" value="UniProtKB-KW"/>
</dbReference>
<keyword evidence="11" id="KW-0239">DNA-directed DNA polymerase</keyword>
<sequence length="144" mass="16005">MRPCIKSQHCVPPQVTIGHTSCNQSAESANRDHTREFTSATFTNSLAKLGVCFCPSLPYYPQENSKAELLNRTLGDMARAMLTQSGIPICFWQFANASACFIHNRIPTSCCAKSSPYQELYGQPPSIWRRCFGPHTNYAPISQA</sequence>
<dbReference type="GO" id="GO:0005634">
    <property type="term" value="C:nucleus"/>
    <property type="evidence" value="ECO:0007669"/>
    <property type="project" value="UniProtKB-ARBA"/>
</dbReference>
<dbReference type="OrthoDB" id="3257332at2759"/>
<dbReference type="GO" id="GO:0046872">
    <property type="term" value="F:metal ion binding"/>
    <property type="evidence" value="ECO:0007669"/>
    <property type="project" value="UniProtKB-KW"/>
</dbReference>
<keyword evidence="7" id="KW-0460">Magnesium</keyword>
<dbReference type="InterPro" id="IPR039537">
    <property type="entry name" value="Retrotran_Ty1/copia-like"/>
</dbReference>
<comment type="catalytic activity">
    <reaction evidence="13">
        <text>DNA(n) + a 2'-deoxyribonucleoside 5'-triphosphate = DNA(n+1) + diphosphate</text>
        <dbReference type="Rhea" id="RHEA:22508"/>
        <dbReference type="Rhea" id="RHEA-COMP:17339"/>
        <dbReference type="Rhea" id="RHEA-COMP:17340"/>
        <dbReference type="ChEBI" id="CHEBI:33019"/>
        <dbReference type="ChEBI" id="CHEBI:61560"/>
        <dbReference type="ChEBI" id="CHEBI:173112"/>
        <dbReference type="EC" id="2.7.7.49"/>
    </reaction>
</comment>
<dbReference type="InterPro" id="IPR012337">
    <property type="entry name" value="RNaseH-like_sf"/>
</dbReference>
<dbReference type="InterPro" id="IPR001584">
    <property type="entry name" value="Integrase_cat-core"/>
</dbReference>
<dbReference type="GO" id="GO:0003964">
    <property type="term" value="F:RNA-directed DNA polymerase activity"/>
    <property type="evidence" value="ECO:0007669"/>
    <property type="project" value="UniProtKB-KW"/>
</dbReference>
<keyword evidence="3" id="KW-0540">Nuclease</keyword>
<dbReference type="PROSITE" id="PS50994">
    <property type="entry name" value="INTEGRASE"/>
    <property type="match status" value="1"/>
</dbReference>
<evidence type="ECO:0000259" key="15">
    <source>
        <dbReference type="PROSITE" id="PS50994"/>
    </source>
</evidence>
<dbReference type="PANTHER" id="PTHR42648">
    <property type="entry name" value="TRANSPOSASE, PUTATIVE-RELATED"/>
    <property type="match status" value="1"/>
</dbReference>
<keyword evidence="12" id="KW-0233">DNA recombination</keyword>
<comment type="catalytic activity">
    <reaction evidence="14">
        <text>DNA(n) + a 2'-deoxyribonucleoside 5'-triphosphate = DNA(n+1) + diphosphate</text>
        <dbReference type="Rhea" id="RHEA:22508"/>
        <dbReference type="Rhea" id="RHEA-COMP:17339"/>
        <dbReference type="Rhea" id="RHEA-COMP:17340"/>
        <dbReference type="ChEBI" id="CHEBI:33019"/>
        <dbReference type="ChEBI" id="CHEBI:61560"/>
        <dbReference type="ChEBI" id="CHEBI:173112"/>
        <dbReference type="EC" id="2.7.7.7"/>
    </reaction>
</comment>
<keyword evidence="10" id="KW-0695">RNA-directed DNA polymerase</keyword>
<dbReference type="Proteomes" id="UP000765509">
    <property type="component" value="Unassembled WGS sequence"/>
</dbReference>
<keyword evidence="5" id="KW-0255">Endonuclease</keyword>
<dbReference type="InterPro" id="IPR036397">
    <property type="entry name" value="RNaseH_sf"/>
</dbReference>
<dbReference type="Gene3D" id="3.30.420.10">
    <property type="entry name" value="Ribonuclease H-like superfamily/Ribonuclease H"/>
    <property type="match status" value="1"/>
</dbReference>
<dbReference type="GO" id="GO:0015074">
    <property type="term" value="P:DNA integration"/>
    <property type="evidence" value="ECO:0007669"/>
    <property type="project" value="UniProtKB-KW"/>
</dbReference>
<dbReference type="GO" id="GO:0006310">
    <property type="term" value="P:DNA recombination"/>
    <property type="evidence" value="ECO:0007669"/>
    <property type="project" value="UniProtKB-KW"/>
</dbReference>
<evidence type="ECO:0000256" key="7">
    <source>
        <dbReference type="ARBA" id="ARBA00022842"/>
    </source>
</evidence>
<keyword evidence="6" id="KW-0378">Hydrolase</keyword>
<evidence type="ECO:0000256" key="8">
    <source>
        <dbReference type="ARBA" id="ARBA00022884"/>
    </source>
</evidence>
<evidence type="ECO:0000256" key="5">
    <source>
        <dbReference type="ARBA" id="ARBA00022759"/>
    </source>
</evidence>
<evidence type="ECO:0000256" key="14">
    <source>
        <dbReference type="ARBA" id="ARBA00049244"/>
    </source>
</evidence>
<dbReference type="GO" id="GO:0032196">
    <property type="term" value="P:transposition"/>
    <property type="evidence" value="ECO:0007669"/>
    <property type="project" value="UniProtKB-KW"/>
</dbReference>
<evidence type="ECO:0000256" key="12">
    <source>
        <dbReference type="ARBA" id="ARBA00023172"/>
    </source>
</evidence>
<keyword evidence="4" id="KW-0479">Metal-binding</keyword>
<evidence type="ECO:0000256" key="10">
    <source>
        <dbReference type="ARBA" id="ARBA00022918"/>
    </source>
</evidence>
<accession>A0A9Q3CGM3</accession>
<organism evidence="16 17">
    <name type="scientific">Austropuccinia psidii MF-1</name>
    <dbReference type="NCBI Taxonomy" id="1389203"/>
    <lineage>
        <taxon>Eukaryota</taxon>
        <taxon>Fungi</taxon>
        <taxon>Dikarya</taxon>
        <taxon>Basidiomycota</taxon>
        <taxon>Pucciniomycotina</taxon>
        <taxon>Pucciniomycetes</taxon>
        <taxon>Pucciniales</taxon>
        <taxon>Sphaerophragmiaceae</taxon>
        <taxon>Austropuccinia</taxon>
    </lineage>
</organism>
<evidence type="ECO:0000256" key="3">
    <source>
        <dbReference type="ARBA" id="ARBA00022722"/>
    </source>
</evidence>
<proteinExistence type="predicted"/>
<evidence type="ECO:0000256" key="2">
    <source>
        <dbReference type="ARBA" id="ARBA00022695"/>
    </source>
</evidence>
<dbReference type="EMBL" id="AVOT02006737">
    <property type="protein sequence ID" value="MBW0482316.1"/>
    <property type="molecule type" value="Genomic_DNA"/>
</dbReference>
<dbReference type="PANTHER" id="PTHR42648:SF11">
    <property type="entry name" value="TRANSPOSON TY4-P GAG-POL POLYPROTEIN"/>
    <property type="match status" value="1"/>
</dbReference>
<gene>
    <name evidence="16" type="ORF">O181_022031</name>
</gene>
<dbReference type="SUPFAM" id="SSF53098">
    <property type="entry name" value="Ribonuclease H-like"/>
    <property type="match status" value="1"/>
</dbReference>
<evidence type="ECO:0000256" key="13">
    <source>
        <dbReference type="ARBA" id="ARBA00048173"/>
    </source>
</evidence>
<evidence type="ECO:0000256" key="11">
    <source>
        <dbReference type="ARBA" id="ARBA00022932"/>
    </source>
</evidence>
<keyword evidence="9" id="KW-0229">DNA integration</keyword>
<feature type="domain" description="Integrase catalytic" evidence="15">
    <location>
        <begin position="32"/>
        <end position="124"/>
    </location>
</feature>
<evidence type="ECO:0000256" key="1">
    <source>
        <dbReference type="ARBA" id="ARBA00022578"/>
    </source>
</evidence>
<keyword evidence="11" id="KW-0808">Transferase</keyword>